<proteinExistence type="predicted"/>
<protein>
    <submittedName>
        <fullName evidence="2">Uncharacterized protein</fullName>
    </submittedName>
</protein>
<name>A0A6J4REN7_9ACTN</name>
<accession>A0A6J4REN7</accession>
<gene>
    <name evidence="2" type="ORF">AVDCRST_MAG12-56</name>
</gene>
<evidence type="ECO:0000256" key="1">
    <source>
        <dbReference type="SAM" id="Coils"/>
    </source>
</evidence>
<feature type="coiled-coil region" evidence="1">
    <location>
        <begin position="165"/>
        <end position="192"/>
    </location>
</feature>
<dbReference type="EMBL" id="CADCVK010000008">
    <property type="protein sequence ID" value="CAA9463779.1"/>
    <property type="molecule type" value="Genomic_DNA"/>
</dbReference>
<organism evidence="2">
    <name type="scientific">uncultured Rubrobacteraceae bacterium</name>
    <dbReference type="NCBI Taxonomy" id="349277"/>
    <lineage>
        <taxon>Bacteria</taxon>
        <taxon>Bacillati</taxon>
        <taxon>Actinomycetota</taxon>
        <taxon>Rubrobacteria</taxon>
        <taxon>Rubrobacterales</taxon>
        <taxon>Rubrobacteraceae</taxon>
        <taxon>environmental samples</taxon>
    </lineage>
</organism>
<reference evidence="2" key="1">
    <citation type="submission" date="2020-02" db="EMBL/GenBank/DDBJ databases">
        <authorList>
            <person name="Meier V. D."/>
        </authorList>
    </citation>
    <scope>NUCLEOTIDE SEQUENCE</scope>
    <source>
        <strain evidence="2">AVDCRST_MAG12</strain>
    </source>
</reference>
<sequence>MATTAKSIDKTARTAREMAEAQRDSFEALAENFAAAQRRGIGLAEGGLEFVQLQEDNARAAQEFFANGVRLLRLQQKNAEFVQSWTGDAVEVLREQTEHNARTAEAFGRAVGRQQEGFRTLARGWVGAYTEFFSPFAYARRGTEIFQDATRQGLEATEQVARQGLRVAEETAERTEDVLRQTEKATHEAELRTAVFSALGTTDYDGLSVDEVSKRIEGLPAEQLKKVREFEKGNKNRETLVAQIDRKIRANS</sequence>
<dbReference type="AlphaFoldDB" id="A0A6J4REN7"/>
<keyword evidence="1" id="KW-0175">Coiled coil</keyword>
<evidence type="ECO:0000313" key="2">
    <source>
        <dbReference type="EMBL" id="CAA9463779.1"/>
    </source>
</evidence>